<evidence type="ECO:0000259" key="1">
    <source>
        <dbReference type="Pfam" id="PF25113"/>
    </source>
</evidence>
<dbReference type="Pfam" id="PF25113">
    <property type="entry name" value="TPR_ESP1_2nd"/>
    <property type="match status" value="1"/>
</dbReference>
<dbReference type="PANTHER" id="PTHR12792">
    <property type="entry name" value="EXTRA SPINDLE POLES 1-RELATED"/>
    <property type="match status" value="1"/>
</dbReference>
<dbReference type="GO" id="GO:0051307">
    <property type="term" value="P:meiotic chromosome separation"/>
    <property type="evidence" value="ECO:0007669"/>
    <property type="project" value="TreeGrafter"/>
</dbReference>
<comment type="caution">
    <text evidence="2">The sequence shown here is derived from an EMBL/GenBank/DDBJ whole genome shotgun (WGS) entry which is preliminary data.</text>
</comment>
<dbReference type="GO" id="GO:0005634">
    <property type="term" value="C:nucleus"/>
    <property type="evidence" value="ECO:0007669"/>
    <property type="project" value="InterPro"/>
</dbReference>
<dbReference type="InterPro" id="IPR056932">
    <property type="entry name" value="TPR_ESP1_2nd"/>
</dbReference>
<name>A0A834W182_9FABA</name>
<proteinExistence type="predicted"/>
<dbReference type="InterPro" id="IPR005314">
    <property type="entry name" value="Peptidase_C50"/>
</dbReference>
<reference evidence="2" key="1">
    <citation type="submission" date="2020-09" db="EMBL/GenBank/DDBJ databases">
        <title>Genome-Enabled Discovery of Anthraquinone Biosynthesis in Senna tora.</title>
        <authorList>
            <person name="Kang S.-H."/>
            <person name="Pandey R.P."/>
            <person name="Lee C.-M."/>
            <person name="Sim J.-S."/>
            <person name="Jeong J.-T."/>
            <person name="Choi B.-S."/>
            <person name="Jung M."/>
            <person name="Ginzburg D."/>
            <person name="Zhao K."/>
            <person name="Won S.Y."/>
            <person name="Oh T.-J."/>
            <person name="Yu Y."/>
            <person name="Kim N.-H."/>
            <person name="Lee O.R."/>
            <person name="Lee T.-H."/>
            <person name="Bashyal P."/>
            <person name="Kim T.-S."/>
            <person name="Lee W.-H."/>
            <person name="Kawkins C."/>
            <person name="Kim C.-K."/>
            <person name="Kim J.S."/>
            <person name="Ahn B.O."/>
            <person name="Rhee S.Y."/>
            <person name="Sohng J.K."/>
        </authorList>
    </citation>
    <scope>NUCLEOTIDE SEQUENCE</scope>
    <source>
        <tissue evidence="2">Leaf</tissue>
    </source>
</reference>
<dbReference type="GO" id="GO:0004197">
    <property type="term" value="F:cysteine-type endopeptidase activity"/>
    <property type="evidence" value="ECO:0007669"/>
    <property type="project" value="InterPro"/>
</dbReference>
<evidence type="ECO:0000313" key="3">
    <source>
        <dbReference type="Proteomes" id="UP000634136"/>
    </source>
</evidence>
<dbReference type="OrthoDB" id="1088557at2759"/>
<accession>A0A834W182</accession>
<keyword evidence="3" id="KW-1185">Reference proteome</keyword>
<sequence length="311" mass="35023">MNSTQDTCLRCLRCLPLDRGGIRGARLGGTSLNLTPLKVEEEIGSDYVELVSYYVNKCQTKNAAFCSMFAAHLNKAAEHYQQVTTLISMIMRLYAAERKQLVAEKDGASAMTVLLSIVMDAFHLLCHIILSCLSITSKRDGNRLDEDCKTVLNVAVVAFTLSIKTKLDIQLIRYIRIDMWHGALCSRKTNNWLQRFEAYAVKCHGSILNVIAANDLFERLLAPIPVVKQWLKMECKCVQQVNETDGSLTLYCLLSSSTEISMRNIGIILKQELVAYVMRKGVLLSKILSPNANENHSYPPARFICESRKFF</sequence>
<evidence type="ECO:0000313" key="2">
    <source>
        <dbReference type="EMBL" id="KAF7802176.1"/>
    </source>
</evidence>
<gene>
    <name evidence="2" type="ORF">G2W53_041287</name>
</gene>
<feature type="domain" description="Separase-like second TPR repeats region" evidence="1">
    <location>
        <begin position="41"/>
        <end position="96"/>
    </location>
</feature>
<organism evidence="2 3">
    <name type="scientific">Senna tora</name>
    <dbReference type="NCBI Taxonomy" id="362788"/>
    <lineage>
        <taxon>Eukaryota</taxon>
        <taxon>Viridiplantae</taxon>
        <taxon>Streptophyta</taxon>
        <taxon>Embryophyta</taxon>
        <taxon>Tracheophyta</taxon>
        <taxon>Spermatophyta</taxon>
        <taxon>Magnoliopsida</taxon>
        <taxon>eudicotyledons</taxon>
        <taxon>Gunneridae</taxon>
        <taxon>Pentapetalae</taxon>
        <taxon>rosids</taxon>
        <taxon>fabids</taxon>
        <taxon>Fabales</taxon>
        <taxon>Fabaceae</taxon>
        <taxon>Caesalpinioideae</taxon>
        <taxon>Cassia clade</taxon>
        <taxon>Senna</taxon>
    </lineage>
</organism>
<dbReference type="GO" id="GO:0072686">
    <property type="term" value="C:mitotic spindle"/>
    <property type="evidence" value="ECO:0007669"/>
    <property type="project" value="TreeGrafter"/>
</dbReference>
<dbReference type="Proteomes" id="UP000634136">
    <property type="component" value="Unassembled WGS sequence"/>
</dbReference>
<dbReference type="GO" id="GO:0005737">
    <property type="term" value="C:cytoplasm"/>
    <property type="evidence" value="ECO:0007669"/>
    <property type="project" value="TreeGrafter"/>
</dbReference>
<protein>
    <submittedName>
        <fullName evidence="2">Separase isoform X1</fullName>
    </submittedName>
</protein>
<dbReference type="AlphaFoldDB" id="A0A834W182"/>
<dbReference type="GO" id="GO:0006508">
    <property type="term" value="P:proteolysis"/>
    <property type="evidence" value="ECO:0007669"/>
    <property type="project" value="InterPro"/>
</dbReference>
<dbReference type="PANTHER" id="PTHR12792:SF0">
    <property type="entry name" value="SEPARIN"/>
    <property type="match status" value="1"/>
</dbReference>
<dbReference type="EMBL" id="JAAIUW010000013">
    <property type="protein sequence ID" value="KAF7802176.1"/>
    <property type="molecule type" value="Genomic_DNA"/>
</dbReference>